<gene>
    <name evidence="7" type="ORF">PATL70BA_1444</name>
</gene>
<dbReference type="GO" id="GO:0015074">
    <property type="term" value="P:DNA integration"/>
    <property type="evidence" value="ECO:0007669"/>
    <property type="project" value="InterPro"/>
</dbReference>
<dbReference type="PROSITE" id="PS51898">
    <property type="entry name" value="TYR_RECOMBINASE"/>
    <property type="match status" value="1"/>
</dbReference>
<evidence type="ECO:0000313" key="7">
    <source>
        <dbReference type="EMBL" id="VDN47329.1"/>
    </source>
</evidence>
<dbReference type="Pfam" id="PF00589">
    <property type="entry name" value="Phage_integrase"/>
    <property type="match status" value="1"/>
</dbReference>
<dbReference type="KEGG" id="cbar:PATL70BA_1444"/>
<dbReference type="InterPro" id="IPR044068">
    <property type="entry name" value="CB"/>
</dbReference>
<dbReference type="InterPro" id="IPR002104">
    <property type="entry name" value="Integrase_catalytic"/>
</dbReference>
<dbReference type="PANTHER" id="PTHR30349">
    <property type="entry name" value="PHAGE INTEGRASE-RELATED"/>
    <property type="match status" value="1"/>
</dbReference>
<keyword evidence="2 4" id="KW-0238">DNA-binding</keyword>
<evidence type="ECO:0000313" key="8">
    <source>
        <dbReference type="Proteomes" id="UP000279029"/>
    </source>
</evidence>
<dbReference type="EMBL" id="LR130778">
    <property type="protein sequence ID" value="VDN47329.1"/>
    <property type="molecule type" value="Genomic_DNA"/>
</dbReference>
<dbReference type="PANTHER" id="PTHR30349:SF41">
    <property type="entry name" value="INTEGRASE_RECOMBINASE PROTEIN MJ0367-RELATED"/>
    <property type="match status" value="1"/>
</dbReference>
<dbReference type="Gene3D" id="1.10.443.10">
    <property type="entry name" value="Intergrase catalytic core"/>
    <property type="match status" value="1"/>
</dbReference>
<dbReference type="InterPro" id="IPR010998">
    <property type="entry name" value="Integrase_recombinase_N"/>
</dbReference>
<comment type="similarity">
    <text evidence="1">Belongs to the 'phage' integrase family.</text>
</comment>
<evidence type="ECO:0000256" key="1">
    <source>
        <dbReference type="ARBA" id="ARBA00008857"/>
    </source>
</evidence>
<evidence type="ECO:0000259" key="5">
    <source>
        <dbReference type="PROSITE" id="PS51898"/>
    </source>
</evidence>
<accession>A0A3P7S3W2</accession>
<dbReference type="InterPro" id="IPR050090">
    <property type="entry name" value="Tyrosine_recombinase_XerCD"/>
</dbReference>
<evidence type="ECO:0000256" key="3">
    <source>
        <dbReference type="ARBA" id="ARBA00023172"/>
    </source>
</evidence>
<reference evidence="7 8" key="1">
    <citation type="submission" date="2018-09" db="EMBL/GenBank/DDBJ databases">
        <authorList>
            <person name="Postec A."/>
        </authorList>
    </citation>
    <scope>NUCLEOTIDE SEQUENCE [LARGE SCALE GENOMIC DNA]</scope>
    <source>
        <strain evidence="7">70B-A</strain>
    </source>
</reference>
<evidence type="ECO:0000256" key="4">
    <source>
        <dbReference type="PROSITE-ProRule" id="PRU01248"/>
    </source>
</evidence>
<dbReference type="SUPFAM" id="SSF56349">
    <property type="entry name" value="DNA breaking-rejoining enzymes"/>
    <property type="match status" value="1"/>
</dbReference>
<dbReference type="InterPro" id="IPR013762">
    <property type="entry name" value="Integrase-like_cat_sf"/>
</dbReference>
<dbReference type="GO" id="GO:0003677">
    <property type="term" value="F:DNA binding"/>
    <property type="evidence" value="ECO:0007669"/>
    <property type="project" value="UniProtKB-UniRule"/>
</dbReference>
<dbReference type="PROSITE" id="PS51900">
    <property type="entry name" value="CB"/>
    <property type="match status" value="1"/>
</dbReference>
<proteinExistence type="inferred from homology"/>
<feature type="domain" description="Tyr recombinase" evidence="5">
    <location>
        <begin position="151"/>
        <end position="306"/>
    </location>
</feature>
<organism evidence="7 8">
    <name type="scientific">Petrocella atlantisensis</name>
    <dbReference type="NCBI Taxonomy" id="2173034"/>
    <lineage>
        <taxon>Bacteria</taxon>
        <taxon>Bacillati</taxon>
        <taxon>Bacillota</taxon>
        <taxon>Clostridia</taxon>
        <taxon>Lachnospirales</taxon>
        <taxon>Vallitaleaceae</taxon>
        <taxon>Petrocella</taxon>
    </lineage>
</organism>
<dbReference type="Gene3D" id="1.10.150.130">
    <property type="match status" value="1"/>
</dbReference>
<keyword evidence="8" id="KW-1185">Reference proteome</keyword>
<sequence>MSSKIEEKKWCATYSRSINAMSEYQLSGNVYLYLAMDKRTYSFPDGYKESAEAYLSYRSKTGIKDKTNRTFSLYLERFFAFLIRKNMVRIEQLAIKDVFSFMGSLSCYEKPTINHTMRAVRYYLKYCYECGFMKKEMFSKLPNPYYNRKSRLPSTYSAEEVKKLLSSIDLGNPCGIRDYAIILLIARLGLRSSDVANLRFTNIDWENELIRLTQMKTGNPLELPLLQDVGEAMIHYLKGARPKSESDHVFIRQVPPYTEFNPGAVGALVRYHLLKAVSILKGKRKARMYSATALPVVYWSMKFHYL</sequence>
<dbReference type="GO" id="GO:0006310">
    <property type="term" value="P:DNA recombination"/>
    <property type="evidence" value="ECO:0007669"/>
    <property type="project" value="UniProtKB-KW"/>
</dbReference>
<evidence type="ECO:0008006" key="9">
    <source>
        <dbReference type="Google" id="ProtNLM"/>
    </source>
</evidence>
<keyword evidence="3" id="KW-0233">DNA recombination</keyword>
<dbReference type="RefSeq" id="WP_279233242.1">
    <property type="nucleotide sequence ID" value="NZ_LR130778.1"/>
</dbReference>
<dbReference type="InterPro" id="IPR011010">
    <property type="entry name" value="DNA_brk_join_enz"/>
</dbReference>
<dbReference type="AlphaFoldDB" id="A0A3P7S3W2"/>
<protein>
    <recommendedName>
        <fullName evidence="9">Tyr recombinase domain-containing protein</fullName>
    </recommendedName>
</protein>
<feature type="domain" description="Core-binding (CB)" evidence="6">
    <location>
        <begin position="45"/>
        <end position="128"/>
    </location>
</feature>
<dbReference type="Proteomes" id="UP000279029">
    <property type="component" value="Chromosome"/>
</dbReference>
<name>A0A3P7S3W2_9FIRM</name>
<evidence type="ECO:0000259" key="6">
    <source>
        <dbReference type="PROSITE" id="PS51900"/>
    </source>
</evidence>
<evidence type="ECO:0000256" key="2">
    <source>
        <dbReference type="ARBA" id="ARBA00023125"/>
    </source>
</evidence>